<comment type="similarity">
    <text evidence="12">Belongs to the DnaG primase family.</text>
</comment>
<evidence type="ECO:0000256" key="2">
    <source>
        <dbReference type="ARBA" id="ARBA00022515"/>
    </source>
</evidence>
<evidence type="ECO:0000256" key="7">
    <source>
        <dbReference type="ARBA" id="ARBA00022771"/>
    </source>
</evidence>
<gene>
    <name evidence="12 14" type="primary">dnaG</name>
    <name evidence="14" type="ORF">PbB2_00009</name>
</gene>
<evidence type="ECO:0000256" key="1">
    <source>
        <dbReference type="ARBA" id="ARBA00022478"/>
    </source>
</evidence>
<dbReference type="EC" id="2.7.7.101" evidence="12"/>
<comment type="domain">
    <text evidence="12">Contains an N-terminal zinc-binding domain, a central core domain that contains the primase activity, and a C-terminal DnaB-binding domain.</text>
</comment>
<dbReference type="InterPro" id="IPR034151">
    <property type="entry name" value="TOPRIM_DnaG_bac"/>
</dbReference>
<dbReference type="HAMAP" id="MF_00974">
    <property type="entry name" value="DNA_primase_DnaG"/>
    <property type="match status" value="1"/>
</dbReference>
<dbReference type="GO" id="GO:0000428">
    <property type="term" value="C:DNA-directed RNA polymerase complex"/>
    <property type="evidence" value="ECO:0007669"/>
    <property type="project" value="UniProtKB-KW"/>
</dbReference>
<keyword evidence="11 12" id="KW-0804">Transcription</keyword>
<evidence type="ECO:0000256" key="9">
    <source>
        <dbReference type="ARBA" id="ARBA00022842"/>
    </source>
</evidence>
<evidence type="ECO:0000256" key="8">
    <source>
        <dbReference type="ARBA" id="ARBA00022833"/>
    </source>
</evidence>
<dbReference type="OrthoDB" id="9803773at2"/>
<dbReference type="Pfam" id="PF08275">
    <property type="entry name" value="DNAG_N"/>
    <property type="match status" value="1"/>
</dbReference>
<dbReference type="SUPFAM" id="SSF57783">
    <property type="entry name" value="Zinc beta-ribbon"/>
    <property type="match status" value="1"/>
</dbReference>
<organism evidence="14 15">
    <name type="scientific">Candidatus Phycosocius bacilliformis</name>
    <dbReference type="NCBI Taxonomy" id="1445552"/>
    <lineage>
        <taxon>Bacteria</taxon>
        <taxon>Pseudomonadati</taxon>
        <taxon>Pseudomonadota</taxon>
        <taxon>Alphaproteobacteria</taxon>
        <taxon>Caulobacterales</taxon>
        <taxon>Caulobacterales incertae sedis</taxon>
        <taxon>Candidatus Phycosocius</taxon>
    </lineage>
</organism>
<evidence type="ECO:0000256" key="11">
    <source>
        <dbReference type="ARBA" id="ARBA00023163"/>
    </source>
</evidence>
<dbReference type="InterPro" id="IPR006171">
    <property type="entry name" value="TOPRIM_dom"/>
</dbReference>
<dbReference type="GO" id="GO:0003899">
    <property type="term" value="F:DNA-directed RNA polymerase activity"/>
    <property type="evidence" value="ECO:0007669"/>
    <property type="project" value="UniProtKB-UniRule"/>
</dbReference>
<dbReference type="InterPro" id="IPR030846">
    <property type="entry name" value="DnaG_bac"/>
</dbReference>
<dbReference type="Proteomes" id="UP000245086">
    <property type="component" value="Unassembled WGS sequence"/>
</dbReference>
<evidence type="ECO:0000256" key="3">
    <source>
        <dbReference type="ARBA" id="ARBA00022679"/>
    </source>
</evidence>
<dbReference type="PANTHER" id="PTHR30313">
    <property type="entry name" value="DNA PRIMASE"/>
    <property type="match status" value="1"/>
</dbReference>
<name>A0A2P2E5L6_9PROT</name>
<proteinExistence type="inferred from homology"/>
<comment type="function">
    <text evidence="12">RNA polymerase that catalyzes the synthesis of short RNA molecules used as primers for DNA polymerase during DNA replication.</text>
</comment>
<dbReference type="GO" id="GO:1990077">
    <property type="term" value="C:primosome complex"/>
    <property type="evidence" value="ECO:0007669"/>
    <property type="project" value="UniProtKB-KW"/>
</dbReference>
<dbReference type="EMBL" id="BFBR01000001">
    <property type="protein sequence ID" value="GBF56354.1"/>
    <property type="molecule type" value="Genomic_DNA"/>
</dbReference>
<dbReference type="CDD" id="cd03364">
    <property type="entry name" value="TOPRIM_DnaG_primases"/>
    <property type="match status" value="1"/>
</dbReference>
<dbReference type="GO" id="GO:0006269">
    <property type="term" value="P:DNA replication, synthesis of primer"/>
    <property type="evidence" value="ECO:0007669"/>
    <property type="project" value="UniProtKB-UniRule"/>
</dbReference>
<evidence type="ECO:0000313" key="14">
    <source>
        <dbReference type="EMBL" id="GBF56354.1"/>
    </source>
</evidence>
<keyword evidence="15" id="KW-1185">Reference proteome</keyword>
<dbReference type="FunFam" id="3.40.1360.10:FF:000002">
    <property type="entry name" value="DNA primase"/>
    <property type="match status" value="1"/>
</dbReference>
<evidence type="ECO:0000256" key="12">
    <source>
        <dbReference type="HAMAP-Rule" id="MF_00974"/>
    </source>
</evidence>
<comment type="caution">
    <text evidence="14">The sequence shown here is derived from an EMBL/GenBank/DDBJ whole genome shotgun (WGS) entry which is preliminary data.</text>
</comment>
<dbReference type="InterPro" id="IPR013264">
    <property type="entry name" value="DNAG_N"/>
</dbReference>
<keyword evidence="7 12" id="KW-0863">Zinc-finger</keyword>
<evidence type="ECO:0000256" key="5">
    <source>
        <dbReference type="ARBA" id="ARBA00022705"/>
    </source>
</evidence>
<keyword evidence="1 12" id="KW-0240">DNA-directed RNA polymerase</keyword>
<feature type="zinc finger region" description="CHC2-type" evidence="12">
    <location>
        <begin position="44"/>
        <end position="68"/>
    </location>
</feature>
<reference evidence="14 15" key="1">
    <citation type="journal article" date="2018" name="Genome Announc.">
        <title>Draft Genome Sequence of "Candidatus Phycosocius bacilliformis," an Alphaproteobacterial Ectosymbiont of the Hydrocarbon-Producing Green Alga Botryococcus braunii.</title>
        <authorList>
            <person name="Tanabe Y."/>
            <person name="Yamaguchi H."/>
            <person name="Watanabe M.M."/>
        </authorList>
    </citation>
    <scope>NUCLEOTIDE SEQUENCE [LARGE SCALE GENOMIC DNA]</scope>
    <source>
        <strain evidence="14 15">BOTRYCO-2</strain>
    </source>
</reference>
<accession>A0A2P2E5L6</accession>
<dbReference type="InterPro" id="IPR037068">
    <property type="entry name" value="DNA_primase_core_N_sf"/>
</dbReference>
<dbReference type="InterPro" id="IPR002694">
    <property type="entry name" value="Znf_CHC2"/>
</dbReference>
<protein>
    <recommendedName>
        <fullName evidence="12">DNA primase</fullName>
        <ecNumber evidence="12">2.7.7.101</ecNumber>
    </recommendedName>
</protein>
<evidence type="ECO:0000256" key="6">
    <source>
        <dbReference type="ARBA" id="ARBA00022723"/>
    </source>
</evidence>
<dbReference type="SMART" id="SM00400">
    <property type="entry name" value="ZnF_CHCC"/>
    <property type="match status" value="1"/>
</dbReference>
<dbReference type="Gene3D" id="3.90.980.10">
    <property type="entry name" value="DNA primase, catalytic core, N-terminal domain"/>
    <property type="match status" value="1"/>
</dbReference>
<keyword evidence="5 12" id="KW-0235">DNA replication</keyword>
<dbReference type="SUPFAM" id="SSF56731">
    <property type="entry name" value="DNA primase core"/>
    <property type="match status" value="1"/>
</dbReference>
<dbReference type="InterPro" id="IPR006295">
    <property type="entry name" value="DNA_primase_DnaG"/>
</dbReference>
<dbReference type="AlphaFoldDB" id="A0A2P2E5L6"/>
<dbReference type="GO" id="GO:0003677">
    <property type="term" value="F:DNA binding"/>
    <property type="evidence" value="ECO:0007669"/>
    <property type="project" value="UniProtKB-KW"/>
</dbReference>
<dbReference type="NCBIfam" id="TIGR01391">
    <property type="entry name" value="dnaG"/>
    <property type="match status" value="1"/>
</dbReference>
<comment type="catalytic activity">
    <reaction evidence="12">
        <text>ssDNA + n NTP = ssDNA/pppN(pN)n-1 hybrid + (n-1) diphosphate.</text>
        <dbReference type="EC" id="2.7.7.101"/>
    </reaction>
</comment>
<evidence type="ECO:0000256" key="4">
    <source>
        <dbReference type="ARBA" id="ARBA00022695"/>
    </source>
</evidence>
<keyword evidence="3 12" id="KW-0808">Transferase</keyword>
<keyword evidence="4 12" id="KW-0548">Nucleotidyltransferase</keyword>
<comment type="cofactor">
    <cofactor evidence="12">
        <name>Zn(2+)</name>
        <dbReference type="ChEBI" id="CHEBI:29105"/>
    </cofactor>
    <text evidence="12">Binds 1 zinc ion per monomer.</text>
</comment>
<keyword evidence="6 12" id="KW-0479">Metal-binding</keyword>
<dbReference type="RefSeq" id="WP_108983254.1">
    <property type="nucleotide sequence ID" value="NZ_BFBR01000001.1"/>
</dbReference>
<dbReference type="Gene3D" id="3.40.1360.10">
    <property type="match status" value="1"/>
</dbReference>
<dbReference type="GO" id="GO:0005737">
    <property type="term" value="C:cytoplasm"/>
    <property type="evidence" value="ECO:0007669"/>
    <property type="project" value="TreeGrafter"/>
</dbReference>
<comment type="subunit">
    <text evidence="12">Monomer. Interacts with DnaB.</text>
</comment>
<dbReference type="GO" id="GO:0008270">
    <property type="term" value="F:zinc ion binding"/>
    <property type="evidence" value="ECO:0007669"/>
    <property type="project" value="UniProtKB-UniRule"/>
</dbReference>
<dbReference type="SMART" id="SM00493">
    <property type="entry name" value="TOPRIM"/>
    <property type="match status" value="1"/>
</dbReference>
<evidence type="ECO:0000313" key="15">
    <source>
        <dbReference type="Proteomes" id="UP000245086"/>
    </source>
</evidence>
<keyword evidence="2 12" id="KW-0639">Primosome</keyword>
<sequence length="632" mass="68758">MSRFDRSFIDDVLTRASILDVVGRKVSWDKRKSNVARGDMWACCPFHNEGTPSFHAVESKGAYHCFGCGQHGNAIDFVMATENIPFPEAVERLARDLGMPLPARDPQSVGRDDQAKRLVEALAAAQSAFAQALRSPDGAKARAYLTQRGLNEADWDRFGLGYAPNSRTWLKDRLTQGGHQIADLVEAGLLKQPDDGGAPFDFFRGRVMFTIGDTRDRPVSFGARTLDPDGQPKYLNGPDSPVFNKSRNLYRYAQARAVAKDKPIVVAEGYMDVIALEKVGFAAVAPLGTALTEDQLGLIWKASKRPVLCFDGDKAGLKAAERALDRALPLVSADRTLAFGFLPEGQDPDDLIKAKGAGALEDVLEAALPLGRFLFQREQEREPLVTAEARASLRKRLRRLTGQVTDPDLQRELNEDVRQQLDALFAAEPRPAFVPRGKGRGGEPAIMGSATAELRLKVKSATARPKRALIDLVTAPLRAPYLLDGHEEVFGRLVLDHSGLDTVRHGLLDLHHAGTAIDFDALRLHLTGLGQSEAVGLLDEVRRSPVNPHARPGIGADVLRRGWLTALQRMEAERALASDAAEAVSAAGSGDEAAFERLKRLVGERRALRAEEVGGAEPVEGGRNILSLPAED</sequence>
<dbReference type="Pfam" id="PF13662">
    <property type="entry name" value="Toprim_4"/>
    <property type="match status" value="1"/>
</dbReference>
<evidence type="ECO:0000256" key="10">
    <source>
        <dbReference type="ARBA" id="ARBA00023125"/>
    </source>
</evidence>
<dbReference type="InterPro" id="IPR036977">
    <property type="entry name" value="DNA_primase_Znf_CHC2"/>
</dbReference>
<dbReference type="Pfam" id="PF01807">
    <property type="entry name" value="Zn_ribbon_DnaG"/>
    <property type="match status" value="1"/>
</dbReference>
<keyword evidence="9" id="KW-0460">Magnesium</keyword>
<dbReference type="PANTHER" id="PTHR30313:SF2">
    <property type="entry name" value="DNA PRIMASE"/>
    <property type="match status" value="1"/>
</dbReference>
<evidence type="ECO:0000259" key="13">
    <source>
        <dbReference type="PROSITE" id="PS50880"/>
    </source>
</evidence>
<feature type="domain" description="Toprim" evidence="13">
    <location>
        <begin position="262"/>
        <end position="342"/>
    </location>
</feature>
<keyword evidence="10 12" id="KW-0238">DNA-binding</keyword>
<dbReference type="Gene3D" id="3.90.580.10">
    <property type="entry name" value="Zinc finger, CHC2-type domain"/>
    <property type="match status" value="1"/>
</dbReference>
<keyword evidence="8 12" id="KW-0862">Zinc</keyword>
<dbReference type="PROSITE" id="PS50880">
    <property type="entry name" value="TOPRIM"/>
    <property type="match status" value="1"/>
</dbReference>
<dbReference type="InterPro" id="IPR050219">
    <property type="entry name" value="DnaG_primase"/>
</dbReference>